<comment type="caution">
    <text evidence="1">The sequence shown here is derived from an EMBL/GenBank/DDBJ whole genome shotgun (WGS) entry which is preliminary data.</text>
</comment>
<dbReference type="InterPro" id="IPR008042">
    <property type="entry name" value="Retrotrans_Pao"/>
</dbReference>
<proteinExistence type="predicted"/>
<evidence type="ECO:0000313" key="1">
    <source>
        <dbReference type="EMBL" id="GBP11975.1"/>
    </source>
</evidence>
<dbReference type="SUPFAM" id="SSF56672">
    <property type="entry name" value="DNA/RNA polymerases"/>
    <property type="match status" value="1"/>
</dbReference>
<keyword evidence="2" id="KW-1185">Reference proteome</keyword>
<gene>
    <name evidence="1" type="ORF">EVAR_74589_1</name>
</gene>
<accession>A0A4C1TCZ4</accession>
<dbReference type="Pfam" id="PF05380">
    <property type="entry name" value="Peptidase_A17"/>
    <property type="match status" value="1"/>
</dbReference>
<protein>
    <recommendedName>
        <fullName evidence="3">Reverse transcriptase domain-containing protein</fullName>
    </recommendedName>
</protein>
<dbReference type="PANTHER" id="PTHR47331:SF1">
    <property type="entry name" value="GAG-LIKE PROTEIN"/>
    <property type="match status" value="1"/>
</dbReference>
<dbReference type="InterPro" id="IPR043502">
    <property type="entry name" value="DNA/RNA_pol_sf"/>
</dbReference>
<dbReference type="STRING" id="151549.A0A4C1TCZ4"/>
<name>A0A4C1TCZ4_EUMVA</name>
<dbReference type="AlphaFoldDB" id="A0A4C1TCZ4"/>
<dbReference type="GO" id="GO:0071897">
    <property type="term" value="P:DNA biosynthetic process"/>
    <property type="evidence" value="ECO:0007669"/>
    <property type="project" value="UniProtKB-ARBA"/>
</dbReference>
<evidence type="ECO:0000313" key="2">
    <source>
        <dbReference type="Proteomes" id="UP000299102"/>
    </source>
</evidence>
<dbReference type="EMBL" id="BGZK01000048">
    <property type="protein sequence ID" value="GBP11975.1"/>
    <property type="molecule type" value="Genomic_DNA"/>
</dbReference>
<dbReference type="PANTHER" id="PTHR47331">
    <property type="entry name" value="PHD-TYPE DOMAIN-CONTAINING PROTEIN"/>
    <property type="match status" value="1"/>
</dbReference>
<organism evidence="1 2">
    <name type="scientific">Eumeta variegata</name>
    <name type="common">Bagworm moth</name>
    <name type="synonym">Eumeta japonica</name>
    <dbReference type="NCBI Taxonomy" id="151549"/>
    <lineage>
        <taxon>Eukaryota</taxon>
        <taxon>Metazoa</taxon>
        <taxon>Ecdysozoa</taxon>
        <taxon>Arthropoda</taxon>
        <taxon>Hexapoda</taxon>
        <taxon>Insecta</taxon>
        <taxon>Pterygota</taxon>
        <taxon>Neoptera</taxon>
        <taxon>Endopterygota</taxon>
        <taxon>Lepidoptera</taxon>
        <taxon>Glossata</taxon>
        <taxon>Ditrysia</taxon>
        <taxon>Tineoidea</taxon>
        <taxon>Psychidae</taxon>
        <taxon>Oiketicinae</taxon>
        <taxon>Eumeta</taxon>
    </lineage>
</organism>
<dbReference type="Proteomes" id="UP000299102">
    <property type="component" value="Unassembled WGS sequence"/>
</dbReference>
<reference evidence="1 2" key="1">
    <citation type="journal article" date="2019" name="Commun. Biol.">
        <title>The bagworm genome reveals a unique fibroin gene that provides high tensile strength.</title>
        <authorList>
            <person name="Kono N."/>
            <person name="Nakamura H."/>
            <person name="Ohtoshi R."/>
            <person name="Tomita M."/>
            <person name="Numata K."/>
            <person name="Arakawa K."/>
        </authorList>
    </citation>
    <scope>NUCLEOTIDE SEQUENCE [LARGE SCALE GENOMIC DNA]</scope>
</reference>
<sequence>MPESYDTAMRRLRSMEKKLSKNDNLKREYCEQINNLLKNGYAEPAPNQSTSERLWYLPHFAVTHPQKKKVRLVFDAAARTNGKCLNDALLTGPDLIRSLLGVLVRFRQGRVAVSAHQGNVPAGQNQREDRDSLRFLWRNNMNENPQEYRMTSLIFGAASSPCTAIYIKNRNASEFELEYPEACKAIRLDHYVDDFLKSFNSIEEARRVSKQVYEIHRKAAFELRGWASNEIEVLNEMPDTRNDDNVQLGGDTRIENPSYSGTSIMTPWVSISACGTRLLKCWKHRFHPKRQVTSAVMSVFDPLGLASPVLITGKCMLQDIWRSGIDWDETIEADARK</sequence>
<dbReference type="OrthoDB" id="6434680at2759"/>
<evidence type="ECO:0008006" key="3">
    <source>
        <dbReference type="Google" id="ProtNLM"/>
    </source>
</evidence>